<evidence type="ECO:0000256" key="1">
    <source>
        <dbReference type="SAM" id="Phobius"/>
    </source>
</evidence>
<dbReference type="Proteomes" id="UP000308199">
    <property type="component" value="Unassembled WGS sequence"/>
</dbReference>
<keyword evidence="3" id="KW-1185">Reference proteome</keyword>
<accession>A0A4V3XCK5</accession>
<dbReference type="OrthoDB" id="3268397at2759"/>
<keyword evidence="1" id="KW-0812">Transmembrane</keyword>
<evidence type="ECO:0000313" key="3">
    <source>
        <dbReference type="Proteomes" id="UP000308199"/>
    </source>
</evidence>
<dbReference type="AlphaFoldDB" id="A0A4V3XCK5"/>
<keyword evidence="1" id="KW-1133">Transmembrane helix</keyword>
<feature type="transmembrane region" description="Helical" evidence="1">
    <location>
        <begin position="6"/>
        <end position="23"/>
    </location>
</feature>
<protein>
    <submittedName>
        <fullName evidence="2">Uncharacterized protein</fullName>
    </submittedName>
</protein>
<dbReference type="EMBL" id="SGPK01000211">
    <property type="protein sequence ID" value="THH06173.1"/>
    <property type="molecule type" value="Genomic_DNA"/>
</dbReference>
<name>A0A4V3XCK5_9AGAM</name>
<proteinExistence type="predicted"/>
<keyword evidence="1" id="KW-0472">Membrane</keyword>
<feature type="transmembrane region" description="Helical" evidence="1">
    <location>
        <begin position="262"/>
        <end position="286"/>
    </location>
</feature>
<sequence>MQTIAFTATALGSTIGFIVLASLRPRSVAPAFILSAVRNFRSNNVGTAWSSSIGRFLRQRLTDVHSCKEMLRSFQRNVADGMAADRRWWRRGRKDRRKFFAEFTGKNFWKIMRIFKIWEPLPYDIMFSTPLAERTEKLVEEPGYMGVCLRFRKGTLEKRQRRRGPWELENREFSIARYFPLEEDGSLRLSPVRKAFSIEEIEFLVPGRYDPFYASDEERVSALALVNLAHCWNYVTIVEREDVCCQLRRRFRQWLRGSQTCYVLRWICYVAIVMSMDIHVITTLILQQFEPWTIQTLCGAVAFVFGYNFYISIMHGRYGTIRWYNLSQRYTKYWLPKSRAQMFL</sequence>
<feature type="transmembrane region" description="Helical" evidence="1">
    <location>
        <begin position="292"/>
        <end position="313"/>
    </location>
</feature>
<evidence type="ECO:0000313" key="2">
    <source>
        <dbReference type="EMBL" id="THH06173.1"/>
    </source>
</evidence>
<gene>
    <name evidence="2" type="ORF">EW145_g4272</name>
</gene>
<organism evidence="2 3">
    <name type="scientific">Phellinidium pouzarii</name>
    <dbReference type="NCBI Taxonomy" id="167371"/>
    <lineage>
        <taxon>Eukaryota</taxon>
        <taxon>Fungi</taxon>
        <taxon>Dikarya</taxon>
        <taxon>Basidiomycota</taxon>
        <taxon>Agaricomycotina</taxon>
        <taxon>Agaricomycetes</taxon>
        <taxon>Hymenochaetales</taxon>
        <taxon>Hymenochaetaceae</taxon>
        <taxon>Phellinidium</taxon>
    </lineage>
</organism>
<comment type="caution">
    <text evidence="2">The sequence shown here is derived from an EMBL/GenBank/DDBJ whole genome shotgun (WGS) entry which is preliminary data.</text>
</comment>
<reference evidence="2 3" key="1">
    <citation type="submission" date="2019-02" db="EMBL/GenBank/DDBJ databases">
        <title>Genome sequencing of the rare red list fungi Phellinidium pouzarii.</title>
        <authorList>
            <person name="Buettner E."/>
            <person name="Kellner H."/>
        </authorList>
    </citation>
    <scope>NUCLEOTIDE SEQUENCE [LARGE SCALE GENOMIC DNA]</scope>
    <source>
        <strain evidence="2 3">DSM 108285</strain>
    </source>
</reference>